<dbReference type="AlphaFoldDB" id="A0A5B6TX15"/>
<dbReference type="Gene3D" id="3.10.10.10">
    <property type="entry name" value="HIV Type 1 Reverse Transcriptase, subunit A, domain 1"/>
    <property type="match status" value="1"/>
</dbReference>
<accession>A0A5B6TX15</accession>
<dbReference type="EMBL" id="SMMG02000159">
    <property type="protein sequence ID" value="KAA3449940.1"/>
    <property type="molecule type" value="Genomic_DNA"/>
</dbReference>
<dbReference type="PANTHER" id="PTHR24559:SF444">
    <property type="entry name" value="REVERSE TRANSCRIPTASE DOMAIN-CONTAINING PROTEIN"/>
    <property type="match status" value="1"/>
</dbReference>
<dbReference type="Gene3D" id="3.30.70.270">
    <property type="match status" value="1"/>
</dbReference>
<dbReference type="GO" id="GO:0003964">
    <property type="term" value="F:RNA-directed DNA polymerase activity"/>
    <property type="evidence" value="ECO:0007669"/>
    <property type="project" value="UniProtKB-KW"/>
</dbReference>
<dbReference type="Proteomes" id="UP000325315">
    <property type="component" value="Unassembled WGS sequence"/>
</dbReference>
<keyword evidence="1" id="KW-0695">RNA-directed DNA polymerase</keyword>
<dbReference type="OrthoDB" id="1434653at2759"/>
<comment type="caution">
    <text evidence="1">The sequence shown here is derived from an EMBL/GenBank/DDBJ whole genome shotgun (WGS) entry which is preliminary data.</text>
</comment>
<keyword evidence="1" id="KW-0548">Nucleotidyltransferase</keyword>
<dbReference type="InterPro" id="IPR043502">
    <property type="entry name" value="DNA/RNA_pol_sf"/>
</dbReference>
<dbReference type="SUPFAM" id="SSF56672">
    <property type="entry name" value="DNA/RNA polymerases"/>
    <property type="match status" value="1"/>
</dbReference>
<proteinExistence type="predicted"/>
<evidence type="ECO:0000313" key="2">
    <source>
        <dbReference type="Proteomes" id="UP000325315"/>
    </source>
</evidence>
<evidence type="ECO:0000313" key="1">
    <source>
        <dbReference type="EMBL" id="KAA3449940.1"/>
    </source>
</evidence>
<protein>
    <submittedName>
        <fullName evidence="1">RNA-directed DNA polymerase-like protein</fullName>
    </submittedName>
</protein>
<organism evidence="1 2">
    <name type="scientific">Gossypium australe</name>
    <dbReference type="NCBI Taxonomy" id="47621"/>
    <lineage>
        <taxon>Eukaryota</taxon>
        <taxon>Viridiplantae</taxon>
        <taxon>Streptophyta</taxon>
        <taxon>Embryophyta</taxon>
        <taxon>Tracheophyta</taxon>
        <taxon>Spermatophyta</taxon>
        <taxon>Magnoliopsida</taxon>
        <taxon>eudicotyledons</taxon>
        <taxon>Gunneridae</taxon>
        <taxon>Pentapetalae</taxon>
        <taxon>rosids</taxon>
        <taxon>malvids</taxon>
        <taxon>Malvales</taxon>
        <taxon>Malvaceae</taxon>
        <taxon>Malvoideae</taxon>
        <taxon>Gossypium</taxon>
    </lineage>
</organism>
<dbReference type="InterPro" id="IPR053134">
    <property type="entry name" value="RNA-dir_DNA_polymerase"/>
</dbReference>
<keyword evidence="1" id="KW-0808">Transferase</keyword>
<name>A0A5B6TX15_9ROSI</name>
<sequence length="203" mass="22955">MKMAKARAHDKDSQAYLWVSSIHIVSKKGGMTVLANEKGQMIPTRTVTGWRMCTDYRKLNKAARKDHFPLPFIDQMLERIREHLPVLMVHLLTDGCHLVSVMPLGLFGDVSYLSSTTDLIDKIMEVFMEDFTRCLEADLVLNWEKCHFLVQEGLLLGHLVSSRGIEVDKAKVEDRLPPPVKEVRSFLGHAGAESRVPSQLTLS</sequence>
<dbReference type="PANTHER" id="PTHR24559">
    <property type="entry name" value="TRANSPOSON TY3-I GAG-POL POLYPROTEIN"/>
    <property type="match status" value="1"/>
</dbReference>
<keyword evidence="2" id="KW-1185">Reference proteome</keyword>
<gene>
    <name evidence="1" type="ORF">EPI10_034268</name>
</gene>
<dbReference type="InterPro" id="IPR043128">
    <property type="entry name" value="Rev_trsase/Diguanyl_cyclase"/>
</dbReference>
<reference evidence="2" key="1">
    <citation type="journal article" date="2019" name="Plant Biotechnol. J.">
        <title>Genome sequencing of the Australian wild diploid species Gossypium australe highlights disease resistance and delayed gland morphogenesis.</title>
        <authorList>
            <person name="Cai Y."/>
            <person name="Cai X."/>
            <person name="Wang Q."/>
            <person name="Wang P."/>
            <person name="Zhang Y."/>
            <person name="Cai C."/>
            <person name="Xu Y."/>
            <person name="Wang K."/>
            <person name="Zhou Z."/>
            <person name="Wang C."/>
            <person name="Geng S."/>
            <person name="Li B."/>
            <person name="Dong Q."/>
            <person name="Hou Y."/>
            <person name="Wang H."/>
            <person name="Ai P."/>
            <person name="Liu Z."/>
            <person name="Yi F."/>
            <person name="Sun M."/>
            <person name="An G."/>
            <person name="Cheng J."/>
            <person name="Zhang Y."/>
            <person name="Shi Q."/>
            <person name="Xie Y."/>
            <person name="Shi X."/>
            <person name="Chang Y."/>
            <person name="Huang F."/>
            <person name="Chen Y."/>
            <person name="Hong S."/>
            <person name="Mi L."/>
            <person name="Sun Q."/>
            <person name="Zhang L."/>
            <person name="Zhou B."/>
            <person name="Peng R."/>
            <person name="Zhang X."/>
            <person name="Liu F."/>
        </authorList>
    </citation>
    <scope>NUCLEOTIDE SEQUENCE [LARGE SCALE GENOMIC DNA]</scope>
    <source>
        <strain evidence="2">cv. PA1801</strain>
    </source>
</reference>